<dbReference type="Proteomes" id="UP001189813">
    <property type="component" value="Unassembled WGS sequence"/>
</dbReference>
<dbReference type="CDD" id="cd06170">
    <property type="entry name" value="LuxR_C_like"/>
    <property type="match status" value="1"/>
</dbReference>
<dbReference type="InterPro" id="IPR058245">
    <property type="entry name" value="NreC/VraR/RcsB-like_REC"/>
</dbReference>
<feature type="domain" description="HTH luxR-type" evidence="6">
    <location>
        <begin position="180"/>
        <end position="234"/>
    </location>
</feature>
<evidence type="ECO:0000259" key="7">
    <source>
        <dbReference type="PROSITE" id="PS50110"/>
    </source>
</evidence>
<dbReference type="EMBL" id="CATZBU010000005">
    <property type="protein sequence ID" value="CAJ0795387.1"/>
    <property type="molecule type" value="Genomic_DNA"/>
</dbReference>
<gene>
    <name evidence="8" type="primary">cheB_3</name>
    <name evidence="8" type="ORF">LMG19083_02716</name>
</gene>
<dbReference type="InterPro" id="IPR016032">
    <property type="entry name" value="Sig_transdc_resp-reg_C-effctor"/>
</dbReference>
<dbReference type="Pfam" id="PF00196">
    <property type="entry name" value="GerE"/>
    <property type="match status" value="1"/>
</dbReference>
<evidence type="ECO:0000256" key="1">
    <source>
        <dbReference type="ARBA" id="ARBA00022553"/>
    </source>
</evidence>
<dbReference type="SUPFAM" id="SSF46894">
    <property type="entry name" value="C-terminal effector domain of the bipartite response regulators"/>
    <property type="match status" value="1"/>
</dbReference>
<dbReference type="EC" id="3.5.1.44" evidence="8"/>
<name>A0ABN9J038_9RALS</name>
<dbReference type="Gene3D" id="3.40.50.2300">
    <property type="match status" value="1"/>
</dbReference>
<reference evidence="8 9" key="1">
    <citation type="submission" date="2023-07" db="EMBL/GenBank/DDBJ databases">
        <authorList>
            <person name="Peeters C."/>
        </authorList>
    </citation>
    <scope>NUCLEOTIDE SEQUENCE [LARGE SCALE GENOMIC DNA]</scope>
    <source>
        <strain evidence="8 9">LMG 19083</strain>
    </source>
</reference>
<evidence type="ECO:0000256" key="2">
    <source>
        <dbReference type="ARBA" id="ARBA00023015"/>
    </source>
</evidence>
<dbReference type="PRINTS" id="PR00038">
    <property type="entry name" value="HTHLUXR"/>
</dbReference>
<evidence type="ECO:0000313" key="8">
    <source>
        <dbReference type="EMBL" id="CAJ0795387.1"/>
    </source>
</evidence>
<protein>
    <submittedName>
        <fullName evidence="8">Protein-glutamate methylesterase/protein-glutamine glutaminase</fullName>
        <ecNumber evidence="8">3.5.1.44</ecNumber>
    </submittedName>
</protein>
<dbReference type="InterPro" id="IPR000792">
    <property type="entry name" value="Tscrpt_reg_LuxR_C"/>
</dbReference>
<dbReference type="CDD" id="cd17535">
    <property type="entry name" value="REC_NarL-like"/>
    <property type="match status" value="1"/>
</dbReference>
<dbReference type="SMART" id="SM00448">
    <property type="entry name" value="REC"/>
    <property type="match status" value="1"/>
</dbReference>
<dbReference type="InterPro" id="IPR001789">
    <property type="entry name" value="Sig_transdc_resp-reg_receiver"/>
</dbReference>
<dbReference type="Pfam" id="PF00072">
    <property type="entry name" value="Response_reg"/>
    <property type="match status" value="1"/>
</dbReference>
<proteinExistence type="predicted"/>
<dbReference type="InterPro" id="IPR039420">
    <property type="entry name" value="WalR-like"/>
</dbReference>
<dbReference type="PROSITE" id="PS50110">
    <property type="entry name" value="RESPONSE_REGULATORY"/>
    <property type="match status" value="1"/>
</dbReference>
<dbReference type="PROSITE" id="PS50043">
    <property type="entry name" value="HTH_LUXR_2"/>
    <property type="match status" value="1"/>
</dbReference>
<keyword evidence="2" id="KW-0805">Transcription regulation</keyword>
<organism evidence="8 9">
    <name type="scientific">Ralstonia psammae</name>
    <dbReference type="NCBI Taxonomy" id="3058598"/>
    <lineage>
        <taxon>Bacteria</taxon>
        <taxon>Pseudomonadati</taxon>
        <taxon>Pseudomonadota</taxon>
        <taxon>Betaproteobacteria</taxon>
        <taxon>Burkholderiales</taxon>
        <taxon>Burkholderiaceae</taxon>
        <taxon>Ralstonia</taxon>
    </lineage>
</organism>
<dbReference type="PANTHER" id="PTHR43214">
    <property type="entry name" value="TWO-COMPONENT RESPONSE REGULATOR"/>
    <property type="match status" value="1"/>
</dbReference>
<dbReference type="PANTHER" id="PTHR43214:SF41">
    <property type="entry name" value="NITRATE_NITRITE RESPONSE REGULATOR PROTEIN NARP"/>
    <property type="match status" value="1"/>
</dbReference>
<comment type="caution">
    <text evidence="8">The sequence shown here is derived from an EMBL/GenBank/DDBJ whole genome shotgun (WGS) entry which is preliminary data.</text>
</comment>
<dbReference type="PROSITE" id="PS00622">
    <property type="entry name" value="HTH_LUXR_1"/>
    <property type="match status" value="1"/>
</dbReference>
<feature type="domain" description="Response regulatory" evidence="7">
    <location>
        <begin position="49"/>
        <end position="165"/>
    </location>
</feature>
<dbReference type="InterPro" id="IPR011006">
    <property type="entry name" value="CheY-like_superfamily"/>
</dbReference>
<keyword evidence="4" id="KW-0804">Transcription</keyword>
<evidence type="ECO:0000256" key="5">
    <source>
        <dbReference type="PROSITE-ProRule" id="PRU00169"/>
    </source>
</evidence>
<sequence length="234" mass="25092">MAWRCNRYKVWRAIVQTCTERNLIRTADSQYVPRSGTAPMSPADPAFHSVVAIDDHPIVLESIQALLAGSPRLQLVATAADGAQGLQLIRSARPKLAIVDINLPSLDGLELVRRVRAQRHDIGLVVTSAQTTGNEARLAFLAGANAYVPKSEATSVLTAALLLAARGYLSFPASAMGPSEGAGVATLTQREMRVNQLLAEGHRNTEIAKRLGISPKTVSTFKHRISRKIGAPAD</sequence>
<feature type="modified residue" description="4-aspartylphosphate" evidence="5">
    <location>
        <position position="100"/>
    </location>
</feature>
<keyword evidence="8" id="KW-0378">Hydrolase</keyword>
<evidence type="ECO:0000256" key="3">
    <source>
        <dbReference type="ARBA" id="ARBA00023125"/>
    </source>
</evidence>
<dbReference type="SUPFAM" id="SSF52172">
    <property type="entry name" value="CheY-like"/>
    <property type="match status" value="1"/>
</dbReference>
<dbReference type="GO" id="GO:0050568">
    <property type="term" value="F:protein-glutamine glutaminase activity"/>
    <property type="evidence" value="ECO:0007669"/>
    <property type="project" value="UniProtKB-EC"/>
</dbReference>
<keyword evidence="1 5" id="KW-0597">Phosphoprotein</keyword>
<evidence type="ECO:0000313" key="9">
    <source>
        <dbReference type="Proteomes" id="UP001189813"/>
    </source>
</evidence>
<evidence type="ECO:0000259" key="6">
    <source>
        <dbReference type="PROSITE" id="PS50043"/>
    </source>
</evidence>
<accession>A0ABN9J038</accession>
<dbReference type="SMART" id="SM00421">
    <property type="entry name" value="HTH_LUXR"/>
    <property type="match status" value="1"/>
</dbReference>
<evidence type="ECO:0000256" key="4">
    <source>
        <dbReference type="ARBA" id="ARBA00023163"/>
    </source>
</evidence>
<keyword evidence="3" id="KW-0238">DNA-binding</keyword>
<keyword evidence="9" id="KW-1185">Reference proteome</keyword>